<evidence type="ECO:0000256" key="2">
    <source>
        <dbReference type="SAM" id="Phobius"/>
    </source>
</evidence>
<comment type="caution">
    <text evidence="3">The sequence shown here is derived from an EMBL/GenBank/DDBJ whole genome shotgun (WGS) entry which is preliminary data.</text>
</comment>
<organism evidence="3 4">
    <name type="scientific">Elysia marginata</name>
    <dbReference type="NCBI Taxonomy" id="1093978"/>
    <lineage>
        <taxon>Eukaryota</taxon>
        <taxon>Metazoa</taxon>
        <taxon>Spiralia</taxon>
        <taxon>Lophotrochozoa</taxon>
        <taxon>Mollusca</taxon>
        <taxon>Gastropoda</taxon>
        <taxon>Heterobranchia</taxon>
        <taxon>Euthyneura</taxon>
        <taxon>Panpulmonata</taxon>
        <taxon>Sacoglossa</taxon>
        <taxon>Placobranchoidea</taxon>
        <taxon>Plakobranchidae</taxon>
        <taxon>Elysia</taxon>
    </lineage>
</organism>
<evidence type="ECO:0000313" key="4">
    <source>
        <dbReference type="Proteomes" id="UP000762676"/>
    </source>
</evidence>
<evidence type="ECO:0000256" key="1">
    <source>
        <dbReference type="SAM" id="MobiDB-lite"/>
    </source>
</evidence>
<proteinExistence type="predicted"/>
<keyword evidence="2" id="KW-1133">Transmembrane helix</keyword>
<reference evidence="3 4" key="1">
    <citation type="journal article" date="2021" name="Elife">
        <title>Chloroplast acquisition without the gene transfer in kleptoplastic sea slugs, Plakobranchus ocellatus.</title>
        <authorList>
            <person name="Maeda T."/>
            <person name="Takahashi S."/>
            <person name="Yoshida T."/>
            <person name="Shimamura S."/>
            <person name="Takaki Y."/>
            <person name="Nagai Y."/>
            <person name="Toyoda A."/>
            <person name="Suzuki Y."/>
            <person name="Arimoto A."/>
            <person name="Ishii H."/>
            <person name="Satoh N."/>
            <person name="Nishiyama T."/>
            <person name="Hasebe M."/>
            <person name="Maruyama T."/>
            <person name="Minagawa J."/>
            <person name="Obokata J."/>
            <person name="Shigenobu S."/>
        </authorList>
    </citation>
    <scope>NUCLEOTIDE SEQUENCE [LARGE SCALE GENOMIC DNA]</scope>
</reference>
<feature type="transmembrane region" description="Helical" evidence="2">
    <location>
        <begin position="146"/>
        <end position="170"/>
    </location>
</feature>
<feature type="region of interest" description="Disordered" evidence="1">
    <location>
        <begin position="55"/>
        <end position="77"/>
    </location>
</feature>
<keyword evidence="2" id="KW-0812">Transmembrane</keyword>
<evidence type="ECO:0000313" key="3">
    <source>
        <dbReference type="EMBL" id="GFR62814.1"/>
    </source>
</evidence>
<feature type="transmembrane region" description="Helical" evidence="2">
    <location>
        <begin position="105"/>
        <end position="126"/>
    </location>
</feature>
<dbReference type="AlphaFoldDB" id="A0AAV4EQ51"/>
<accession>A0AAV4EQ51</accession>
<name>A0AAV4EQ51_9GAST</name>
<dbReference type="Proteomes" id="UP000762676">
    <property type="component" value="Unassembled WGS sequence"/>
</dbReference>
<protein>
    <submittedName>
        <fullName evidence="3">Uncharacterized protein</fullName>
    </submittedName>
</protein>
<dbReference type="EMBL" id="BMAT01010896">
    <property type="protein sequence ID" value="GFR62814.1"/>
    <property type="molecule type" value="Genomic_DNA"/>
</dbReference>
<keyword evidence="2" id="KW-0472">Membrane</keyword>
<gene>
    <name evidence="3" type="ORF">ElyMa_005466700</name>
</gene>
<sequence>MLLLSWGFQEERTYRASTTTTTMLNTLLNGEAEINTDSREIDPVLVVVKKKDHKLRSSDRRGKDRTRQDNYKTEHELSRNNRPAISSHLVSRLARRWRYRQSGAGSIPIMFMFMLCLVLSSMLSVAKFENVFFNYCKHDSIRSPSILLEILRSGSYFASAFYVSIPALWLSGKALAQRSGGAWFDPRPSQTKDFKIGISNS</sequence>
<keyword evidence="4" id="KW-1185">Reference proteome</keyword>